<reference evidence="2 3" key="1">
    <citation type="submission" date="2019-06" db="EMBL/GenBank/DDBJ databases">
        <authorList>
            <person name="Broberg M."/>
        </authorList>
    </citation>
    <scope>NUCLEOTIDE SEQUENCE [LARGE SCALE GENOMIC DNA]</scope>
</reference>
<dbReference type="InterPro" id="IPR041411">
    <property type="entry name" value="Ldi"/>
</dbReference>
<dbReference type="EMBL" id="CABFNS010000826">
    <property type="protein sequence ID" value="VUC31003.1"/>
    <property type="molecule type" value="Genomic_DNA"/>
</dbReference>
<evidence type="ECO:0000313" key="2">
    <source>
        <dbReference type="EMBL" id="VUC31003.1"/>
    </source>
</evidence>
<dbReference type="Proteomes" id="UP000766486">
    <property type="component" value="Unassembled WGS sequence"/>
</dbReference>
<feature type="domain" description="Linalool dehydratase/isomerase" evidence="1">
    <location>
        <begin position="58"/>
        <end position="397"/>
    </location>
</feature>
<dbReference type="Pfam" id="PF18566">
    <property type="entry name" value="Ldi"/>
    <property type="match status" value="1"/>
</dbReference>
<accession>A0ABY6UL80</accession>
<proteinExistence type="predicted"/>
<name>A0ABY6UL80_BIOOC</name>
<comment type="caution">
    <text evidence="2">The sequence shown here is derived from an EMBL/GenBank/DDBJ whole genome shotgun (WGS) entry which is preliminary data.</text>
</comment>
<protein>
    <recommendedName>
        <fullName evidence="1">Linalool dehydratase/isomerase domain-containing protein</fullName>
    </recommendedName>
</protein>
<evidence type="ECO:0000313" key="3">
    <source>
        <dbReference type="Proteomes" id="UP000766486"/>
    </source>
</evidence>
<gene>
    <name evidence="2" type="ORF">CLO192961_LOCUS296353</name>
</gene>
<evidence type="ECO:0000259" key="1">
    <source>
        <dbReference type="Pfam" id="PF18566"/>
    </source>
</evidence>
<keyword evidence="3" id="KW-1185">Reference proteome</keyword>
<sequence length="538" mass="61018">MEVTPGKRLRLDLSKYEKLDSLQAGHIRHIHNLVSQLDGQWNHMGGQESLQEYFDAYRYQLANMAYSVAVAHYHRIPAAVGILKPLLRKIIHKMLLPDVWTYWYNSSQSGSLLDPGRTEMRKPWPDPVCRENIMYSGHLLLMVTLYAMLFDDDEFEKPGSISFTWAPMFWGFGSETFKYNTQALQDNIFAEMEKNKWVGVCCEPNAVFIVCNQYPLIAMRYNDVRHGRNRIQRVLKEYQNAWDEKGMVTESGLYISWLLMNQNIIVPPLDISLTAWANTFLNSWNHDLVASLYEKQAAGYITVQNDQVRLQTHEVAVQMRRLMEEENADLSDPAVLAKARALVTGPPSDVGTVMAFVLMWLSELGKQKELNGLLEYIDSHHDAIWEKGGLFYGRSDESVDISGNVAKITPLAGNACIAYSRLNVPNGQKLMWDNPWTSKLLASRPSIHGFDLSEGVDCLRSIWDAETKSLVLTVKAWEGRPTVIQPVAKNLSAGTWATYVNTEFVEALPVNSNGTMTVSVEVSTQELDIVFQKVAENI</sequence>
<organism evidence="2 3">
    <name type="scientific">Bionectria ochroleuca</name>
    <name type="common">Gliocladium roseum</name>
    <dbReference type="NCBI Taxonomy" id="29856"/>
    <lineage>
        <taxon>Eukaryota</taxon>
        <taxon>Fungi</taxon>
        <taxon>Dikarya</taxon>
        <taxon>Ascomycota</taxon>
        <taxon>Pezizomycotina</taxon>
        <taxon>Sordariomycetes</taxon>
        <taxon>Hypocreomycetidae</taxon>
        <taxon>Hypocreales</taxon>
        <taxon>Bionectriaceae</taxon>
        <taxon>Clonostachys</taxon>
    </lineage>
</organism>